<dbReference type="OrthoDB" id="9804380at2"/>
<protein>
    <submittedName>
        <fullName evidence="3">Conjugal transfer protein TraE</fullName>
    </submittedName>
</protein>
<dbReference type="SUPFAM" id="SSF52540">
    <property type="entry name" value="P-loop containing nucleoside triphosphate hydrolases"/>
    <property type="match status" value="1"/>
</dbReference>
<comment type="caution">
    <text evidence="3">The sequence shown here is derived from an EMBL/GenBank/DDBJ whole genome shotgun (WGS) entry which is preliminary data.</text>
</comment>
<evidence type="ECO:0000313" key="4">
    <source>
        <dbReference type="Proteomes" id="UP000319424"/>
    </source>
</evidence>
<feature type="compositionally biased region" description="Basic residues" evidence="1">
    <location>
        <begin position="1"/>
        <end position="11"/>
    </location>
</feature>
<proteinExistence type="predicted"/>
<feature type="region of interest" description="Disordered" evidence="1">
    <location>
        <begin position="1"/>
        <end position="26"/>
    </location>
</feature>
<dbReference type="EMBL" id="VJXW01000023">
    <property type="protein sequence ID" value="TRW22908.1"/>
    <property type="molecule type" value="Genomic_DNA"/>
</dbReference>
<gene>
    <name evidence="3" type="ORF">FL857_10890</name>
</gene>
<reference evidence="3 4" key="1">
    <citation type="submission" date="2019-07" db="EMBL/GenBank/DDBJ databases">
        <title>Criibacterium bergeronii gen. nov., sp. nov. isolated from human clinical samples.</title>
        <authorList>
            <person name="Maheux A.F."/>
            <person name="Boudreau D.K."/>
            <person name="Berube E."/>
            <person name="Brodeur S."/>
            <person name="Bernard K.A."/>
            <person name="Abed J.Y."/>
            <person name="Ducrey E."/>
            <person name="Guay E.F."/>
            <person name="Raymond F."/>
            <person name="Corbeil J."/>
            <person name="Domingo M.-C."/>
            <person name="Roy P.H."/>
            <person name="Boissinot M."/>
            <person name="Tocheva E.I."/>
            <person name="Omar R.F."/>
        </authorList>
    </citation>
    <scope>NUCLEOTIDE SEQUENCE [LARGE SCALE GENOMIC DNA]</scope>
    <source>
        <strain evidence="3 4">CCRI-24246</strain>
    </source>
</reference>
<dbReference type="PANTHER" id="PTHR30121:SF6">
    <property type="entry name" value="SLR6007 PROTEIN"/>
    <property type="match status" value="1"/>
</dbReference>
<sequence length="817" mass="94337">MQKQVKKQKQKLQKEVNNMDYSKKQDKKQDGFILDQLIDKIYQLLGKEKKPKESKRISTQDTLLYDRMLPSGICKIDEKNYSKTIEFFDINYQLAQNEDKNFIFESYCEFLNYFDSSIKFQLLFLNKKGNIEEMQKNIQIEDRNDTFNDIREEYRTMLKNQIERGNNGIIKTKYITFTIEAENLKIAKQRLEKIESDILNNFKVLGAKAKALDGKERLQVIFDMLNPDGTDKFTFDFNMVKKGGMSTKDTVAPTSFNFDRKMFRMGDYYTSIGYMIIDAPEMSDRMLAELLDLETNITVGFSLNSLDQNVAIKKIKQKKSDLDNMKIEYQKKAIRAGYDMDILPPDLQTFSQETLEMLNALQQRNERMFKATITVMNTGKTRQELDNNILQVKGVLQKYNCNLRNLDYQQERAINTILPIGKSHIELSRMLTTTATAVFVPFTTQELFMGGEALYYGLNALSNNMIMVDRKALKNPNGLILGQPGGGKSFSAKREIVNAFLITNDDIIVGDPEDEYSKLVEALHGQVINISPTSKHYINPLDINMNYSEDDDPLSLKSDFVMSLCELILGGKTGLEPIQKTIIDRCTRRIYQNYMEDPIPENVPILGDLYEELQKQDEEDAKKIATGLELYVTGSLNVFNHRTNVDINNRFVCYNIKELGKQLKKLGMLIIQDQVWNRVSENRGKKSTRYYIDEFHLLLKEEQTASYSVEIWKRFRKWGGIPTGITQNVKDLLASREIENIFENSEFIYMLAQAGGDREILAKQLQISQHQLSYVTHSNPGEGLLFYGNVTIPFIDNFPKNTKLYDLMSTKPKEQAS</sequence>
<name>A0A552UXG3_9FIRM</name>
<dbReference type="Pfam" id="PF19044">
    <property type="entry name" value="P-loop_TraG"/>
    <property type="match status" value="1"/>
</dbReference>
<evidence type="ECO:0000259" key="2">
    <source>
        <dbReference type="Pfam" id="PF19044"/>
    </source>
</evidence>
<dbReference type="Gene3D" id="3.40.50.300">
    <property type="entry name" value="P-loop containing nucleotide triphosphate hydrolases"/>
    <property type="match status" value="1"/>
</dbReference>
<dbReference type="InterPro" id="IPR051162">
    <property type="entry name" value="T4SS_component"/>
</dbReference>
<dbReference type="PANTHER" id="PTHR30121">
    <property type="entry name" value="UNCHARACTERIZED PROTEIN YJGR-RELATED"/>
    <property type="match status" value="1"/>
</dbReference>
<dbReference type="Gene3D" id="1.10.8.730">
    <property type="match status" value="1"/>
</dbReference>
<dbReference type="InterPro" id="IPR027417">
    <property type="entry name" value="P-loop_NTPase"/>
</dbReference>
<accession>A0A552UXG3</accession>
<evidence type="ECO:0000313" key="3">
    <source>
        <dbReference type="EMBL" id="TRW22908.1"/>
    </source>
</evidence>
<evidence type="ECO:0000256" key="1">
    <source>
        <dbReference type="SAM" id="MobiDB-lite"/>
    </source>
</evidence>
<dbReference type="RefSeq" id="WP_144398827.1">
    <property type="nucleotide sequence ID" value="NZ_VJXW01000023.1"/>
</dbReference>
<feature type="domain" description="TraG P-loop" evidence="2">
    <location>
        <begin position="469"/>
        <end position="753"/>
    </location>
</feature>
<organism evidence="3 4">
    <name type="scientific">Criibacterium bergeronii</name>
    <dbReference type="NCBI Taxonomy" id="1871336"/>
    <lineage>
        <taxon>Bacteria</taxon>
        <taxon>Bacillati</taxon>
        <taxon>Bacillota</taxon>
        <taxon>Clostridia</taxon>
        <taxon>Peptostreptococcales</taxon>
        <taxon>Filifactoraceae</taxon>
        <taxon>Criibacterium</taxon>
    </lineage>
</organism>
<dbReference type="Proteomes" id="UP000319424">
    <property type="component" value="Unassembled WGS sequence"/>
</dbReference>
<dbReference type="NCBIfam" id="NF045971">
    <property type="entry name" value="conju_CD1110"/>
    <property type="match status" value="1"/>
</dbReference>
<dbReference type="AlphaFoldDB" id="A0A552UXG3"/>
<dbReference type="InterPro" id="IPR043964">
    <property type="entry name" value="P-loop_TraG"/>
</dbReference>